<dbReference type="Pfam" id="PF22691">
    <property type="entry name" value="Thiolase_C_1"/>
    <property type="match status" value="1"/>
</dbReference>
<dbReference type="EMBL" id="CP006868">
    <property type="protein sequence ID" value="UXD21302.1"/>
    <property type="molecule type" value="Genomic_DNA"/>
</dbReference>
<evidence type="ECO:0000313" key="5">
    <source>
        <dbReference type="Proteomes" id="UP001063698"/>
    </source>
</evidence>
<dbReference type="Proteomes" id="UP001063698">
    <property type="component" value="Chromosome"/>
</dbReference>
<name>A0A977PJV9_9CREN</name>
<accession>A0A977PJV9</accession>
<proteinExistence type="predicted"/>
<protein>
    <submittedName>
        <fullName evidence="4">Acetyl-CoA acyltransferase</fullName>
    </submittedName>
</protein>
<keyword evidence="4" id="KW-0012">Acyltransferase</keyword>
<organism evidence="4 5">
    <name type="scientific">Ignicoccus pacificus DSM 13166</name>
    <dbReference type="NCBI Taxonomy" id="940294"/>
    <lineage>
        <taxon>Archaea</taxon>
        <taxon>Thermoproteota</taxon>
        <taxon>Thermoprotei</taxon>
        <taxon>Desulfurococcales</taxon>
        <taxon>Desulfurococcaceae</taxon>
        <taxon>Ignicoccus</taxon>
    </lineage>
</organism>
<dbReference type="InterPro" id="IPR002155">
    <property type="entry name" value="Thiolase"/>
</dbReference>
<keyword evidence="4" id="KW-0808">Transferase</keyword>
<dbReference type="GO" id="GO:0008299">
    <property type="term" value="P:isoprenoid biosynthetic process"/>
    <property type="evidence" value="ECO:0007669"/>
    <property type="project" value="UniProtKB-KW"/>
</dbReference>
<dbReference type="InterPro" id="IPR055140">
    <property type="entry name" value="Thiolase_C_2"/>
</dbReference>
<evidence type="ECO:0000313" key="4">
    <source>
        <dbReference type="EMBL" id="UXD21302.1"/>
    </source>
</evidence>
<keyword evidence="1" id="KW-0414">Isoprene biosynthesis</keyword>
<evidence type="ECO:0000259" key="2">
    <source>
        <dbReference type="Pfam" id="PF00108"/>
    </source>
</evidence>
<dbReference type="AlphaFoldDB" id="A0A977PJV9"/>
<feature type="domain" description="Thiolase C-terminal" evidence="3">
    <location>
        <begin position="239"/>
        <end position="326"/>
    </location>
</feature>
<dbReference type="PIRSF" id="PIRSF000429">
    <property type="entry name" value="Ac-CoA_Ac_transf"/>
    <property type="match status" value="1"/>
</dbReference>
<dbReference type="KEGG" id="ipc:IPA_02545"/>
<reference evidence="4" key="1">
    <citation type="submission" date="2013-11" db="EMBL/GenBank/DDBJ databases">
        <title>Comparative genomics of Ignicoccus.</title>
        <authorList>
            <person name="Podar M."/>
        </authorList>
    </citation>
    <scope>NUCLEOTIDE SEQUENCE</scope>
    <source>
        <strain evidence="4">DSM 13166</strain>
    </source>
</reference>
<evidence type="ECO:0000256" key="1">
    <source>
        <dbReference type="ARBA" id="ARBA00023229"/>
    </source>
</evidence>
<dbReference type="GO" id="GO:0016747">
    <property type="term" value="F:acyltransferase activity, transferring groups other than amino-acyl groups"/>
    <property type="evidence" value="ECO:0007669"/>
    <property type="project" value="InterPro"/>
</dbReference>
<gene>
    <name evidence="4" type="ORF">IPA_02545</name>
</gene>
<evidence type="ECO:0000259" key="3">
    <source>
        <dbReference type="Pfam" id="PF22691"/>
    </source>
</evidence>
<keyword evidence="5" id="KW-1185">Reference proteome</keyword>
<sequence length="354" mass="38219">MVYVCGAKVYPVGRHYDKSVVDMALEVSGPLVRECGEPEAIVFATYLSPFQEDFDNHAQLFAEYLGTDAEVYTVASGDGSGGAAISLGEKLVKAGYKRVLVVGSDKTNDFHSKHAVEQLTTLIAPYERYYGTTYSSVHALAARLYMKRFNLSREELSQWAVVMHSNAIDVPHAQLRFPVKIEKVCSSNVISEPLRLLDAHPFSDGAAAVMLTSESSPVELRTASASSKLTVANRDLTFMDSTYKAMKKLGVDGVDAVEVHDAFSIAGLIALESLGLAERGKAIELLNERPKEINPSGGLKARGHPIGATGVYQVAEGFSAITEGLGRLGKVSSFLTHSTNLMGASTYLTYLKEV</sequence>
<dbReference type="InterPro" id="IPR020616">
    <property type="entry name" value="Thiolase_N"/>
</dbReference>
<feature type="domain" description="Thiolase N-terminal" evidence="2">
    <location>
        <begin position="42"/>
        <end position="215"/>
    </location>
</feature>
<dbReference type="CDD" id="cd00829">
    <property type="entry name" value="SCP-x_thiolase"/>
    <property type="match status" value="1"/>
</dbReference>
<dbReference type="PANTHER" id="PTHR42870">
    <property type="entry name" value="ACETYL-COA C-ACETYLTRANSFERASE"/>
    <property type="match status" value="1"/>
</dbReference>
<dbReference type="Gene3D" id="3.40.47.10">
    <property type="match status" value="1"/>
</dbReference>
<dbReference type="SUPFAM" id="SSF53901">
    <property type="entry name" value="Thiolase-like"/>
    <property type="match status" value="2"/>
</dbReference>
<dbReference type="PANTHER" id="PTHR42870:SF6">
    <property type="entry name" value="ACETYL-COA C-ACYLTRANSFERASE"/>
    <property type="match status" value="1"/>
</dbReference>
<dbReference type="InterPro" id="IPR016039">
    <property type="entry name" value="Thiolase-like"/>
</dbReference>
<dbReference type="Pfam" id="PF00108">
    <property type="entry name" value="Thiolase_N"/>
    <property type="match status" value="1"/>
</dbReference>